<gene>
    <name evidence="3" type="ORF">H8S84_18675</name>
</gene>
<dbReference type="InterPro" id="IPR051225">
    <property type="entry name" value="NAD(P)_epim/dehydratase"/>
</dbReference>
<sequence length="326" mass="36394">MANTTDTVLVIGACGQLGSELTLELRNMYGGANVVAADIAAPKQADLRDSGPFEKIDVLNLKAMGELAAKYKFKQIYHLAAVLSATGEKNPKFAWQLNMDGLFNVLDLALEQKVEKVYWPSSIAVFGPNTPRQNTPQHTVMDPNTVYGISKQAGERWCEYYFEKYGLDVRSLRYPGLIGYKALPGGGTTDYAVDIYHKALEDAKFECFLSEDTYLPMMYMPDALKATLDLMHAPAEQVKVRSSYNLSAMSFSPKEITASIQKHIPEFEITYKPDSRQQIADSWPQSIDDSAAQQDWGWKPAYDLDAMTADMLLNLKKMKEEQAVGQ</sequence>
<evidence type="ECO:0000313" key="4">
    <source>
        <dbReference type="Proteomes" id="UP000603640"/>
    </source>
</evidence>
<dbReference type="GO" id="GO:0008743">
    <property type="term" value="F:L-threonine 3-dehydrogenase activity"/>
    <property type="evidence" value="ECO:0007669"/>
    <property type="project" value="TreeGrafter"/>
</dbReference>
<dbReference type="Pfam" id="PF01370">
    <property type="entry name" value="Epimerase"/>
    <property type="match status" value="1"/>
</dbReference>
<dbReference type="InterPro" id="IPR036291">
    <property type="entry name" value="NAD(P)-bd_dom_sf"/>
</dbReference>
<keyword evidence="4" id="KW-1185">Reference proteome</keyword>
<feature type="domain" description="NAD-dependent epimerase/dehydratase" evidence="2">
    <location>
        <begin position="8"/>
        <end position="239"/>
    </location>
</feature>
<dbReference type="EMBL" id="JACRVF010000007">
    <property type="protein sequence ID" value="MBC5994876.1"/>
    <property type="molecule type" value="Genomic_DNA"/>
</dbReference>
<dbReference type="Proteomes" id="UP000603640">
    <property type="component" value="Unassembled WGS sequence"/>
</dbReference>
<dbReference type="FunFam" id="3.40.50.720:FF:000077">
    <property type="entry name" value="L-threonine 3-dehydrogenase, mitochondrial"/>
    <property type="match status" value="1"/>
</dbReference>
<dbReference type="PANTHER" id="PTHR42687">
    <property type="entry name" value="L-THREONINE 3-DEHYDROGENASE"/>
    <property type="match status" value="1"/>
</dbReference>
<dbReference type="RefSeq" id="WP_187068909.1">
    <property type="nucleotide sequence ID" value="NZ_JACRVF010000007.1"/>
</dbReference>
<comment type="similarity">
    <text evidence="1">Belongs to the NAD(P)-dependent epimerase/dehydratase family.</text>
</comment>
<name>A0A923NBI9_9BACT</name>
<organism evidence="3 4">
    <name type="scientific">Pontibacter cellulosilyticus</name>
    <dbReference type="NCBI Taxonomy" id="1720253"/>
    <lineage>
        <taxon>Bacteria</taxon>
        <taxon>Pseudomonadati</taxon>
        <taxon>Bacteroidota</taxon>
        <taxon>Cytophagia</taxon>
        <taxon>Cytophagales</taxon>
        <taxon>Hymenobacteraceae</taxon>
        <taxon>Pontibacter</taxon>
    </lineage>
</organism>
<comment type="caution">
    <text evidence="3">The sequence shown here is derived from an EMBL/GenBank/DDBJ whole genome shotgun (WGS) entry which is preliminary data.</text>
</comment>
<reference evidence="3" key="1">
    <citation type="submission" date="2020-08" db="EMBL/GenBank/DDBJ databases">
        <title>Pontibacter sp. SD6 16S ribosomal RNA gene Genome sequencing and assembly.</title>
        <authorList>
            <person name="Kang M."/>
        </authorList>
    </citation>
    <scope>NUCLEOTIDE SEQUENCE</scope>
    <source>
        <strain evidence="3">SD6</strain>
    </source>
</reference>
<dbReference type="SUPFAM" id="SSF51735">
    <property type="entry name" value="NAD(P)-binding Rossmann-fold domains"/>
    <property type="match status" value="1"/>
</dbReference>
<dbReference type="InterPro" id="IPR001509">
    <property type="entry name" value="Epimerase_deHydtase"/>
</dbReference>
<dbReference type="AlphaFoldDB" id="A0A923NBI9"/>
<dbReference type="GO" id="GO:0006567">
    <property type="term" value="P:L-threonine catabolic process"/>
    <property type="evidence" value="ECO:0007669"/>
    <property type="project" value="TreeGrafter"/>
</dbReference>
<evidence type="ECO:0000259" key="2">
    <source>
        <dbReference type="Pfam" id="PF01370"/>
    </source>
</evidence>
<dbReference type="PANTHER" id="PTHR42687:SF1">
    <property type="entry name" value="L-THREONINE 3-DEHYDROGENASE, MITOCHONDRIAL"/>
    <property type="match status" value="1"/>
</dbReference>
<evidence type="ECO:0000313" key="3">
    <source>
        <dbReference type="EMBL" id="MBC5994876.1"/>
    </source>
</evidence>
<dbReference type="Gene3D" id="3.40.50.720">
    <property type="entry name" value="NAD(P)-binding Rossmann-like Domain"/>
    <property type="match status" value="1"/>
</dbReference>
<proteinExistence type="inferred from homology"/>
<accession>A0A923NBI9</accession>
<evidence type="ECO:0000256" key="1">
    <source>
        <dbReference type="ARBA" id="ARBA00007637"/>
    </source>
</evidence>
<protein>
    <submittedName>
        <fullName evidence="3">NAD-dependent epimerase/dehydratase family protein</fullName>
    </submittedName>
</protein>